<dbReference type="AlphaFoldDB" id="A0A9P1G487"/>
<reference evidence="1" key="1">
    <citation type="submission" date="2022-10" db="EMBL/GenBank/DDBJ databases">
        <authorList>
            <person name="Chen Y."/>
            <person name="Dougan E. K."/>
            <person name="Chan C."/>
            <person name="Rhodes N."/>
            <person name="Thang M."/>
        </authorList>
    </citation>
    <scope>NUCLEOTIDE SEQUENCE</scope>
</reference>
<keyword evidence="3" id="KW-1185">Reference proteome</keyword>
<dbReference type="Proteomes" id="UP001152797">
    <property type="component" value="Unassembled WGS sequence"/>
</dbReference>
<protein>
    <submittedName>
        <fullName evidence="2">Dynamin N-terminal domain-containing protein</fullName>
    </submittedName>
</protein>
<dbReference type="EMBL" id="CAMXCT010002241">
    <property type="protein sequence ID" value="CAI3996772.1"/>
    <property type="molecule type" value="Genomic_DNA"/>
</dbReference>
<gene>
    <name evidence="1" type="ORF">C1SCF055_LOCUS23216</name>
</gene>
<comment type="caution">
    <text evidence="1">The sequence shown here is derived from an EMBL/GenBank/DDBJ whole genome shotgun (WGS) entry which is preliminary data.</text>
</comment>
<reference evidence="2 3" key="2">
    <citation type="submission" date="2024-05" db="EMBL/GenBank/DDBJ databases">
        <authorList>
            <person name="Chen Y."/>
            <person name="Shah S."/>
            <person name="Dougan E. K."/>
            <person name="Thang M."/>
            <person name="Chan C."/>
        </authorList>
    </citation>
    <scope>NUCLEOTIDE SEQUENCE [LARGE SCALE GENOMIC DNA]</scope>
</reference>
<organism evidence="1">
    <name type="scientific">Cladocopium goreaui</name>
    <dbReference type="NCBI Taxonomy" id="2562237"/>
    <lineage>
        <taxon>Eukaryota</taxon>
        <taxon>Sar</taxon>
        <taxon>Alveolata</taxon>
        <taxon>Dinophyceae</taxon>
        <taxon>Suessiales</taxon>
        <taxon>Symbiodiniaceae</taxon>
        <taxon>Cladocopium</taxon>
    </lineage>
</organism>
<evidence type="ECO:0000313" key="2">
    <source>
        <dbReference type="EMBL" id="CAL4784084.1"/>
    </source>
</evidence>
<accession>A0A9P1G487</accession>
<name>A0A9P1G487_9DINO</name>
<dbReference type="EMBL" id="CAMXCT020002241">
    <property type="protein sequence ID" value="CAL1150147.1"/>
    <property type="molecule type" value="Genomic_DNA"/>
</dbReference>
<evidence type="ECO:0000313" key="3">
    <source>
        <dbReference type="Proteomes" id="UP001152797"/>
    </source>
</evidence>
<evidence type="ECO:0000313" key="1">
    <source>
        <dbReference type="EMBL" id="CAI3996772.1"/>
    </source>
</evidence>
<proteinExistence type="predicted"/>
<sequence length="166" mass="17254">MAVAAASFLVTIPLGGWGIWAGCAVRCAAAGTALGVGVMASTVTPATNEGDTLGGHSCLGAGRFGAIGAQEANKRVIFNRTAATIREGKAYEDTLLDADDAPVYIGDYMGDVPHGQGDDREIDKIFDVFSDGKRHEACCHVASQQPNHMVILSLGIGVDLNIFSMI</sequence>
<dbReference type="EMBL" id="CAMXCT030002241">
    <property type="protein sequence ID" value="CAL4784084.1"/>
    <property type="molecule type" value="Genomic_DNA"/>
</dbReference>